<dbReference type="EMBL" id="LBJM01000071">
    <property type="protein sequence ID" value="RXH35520.1"/>
    <property type="molecule type" value="Genomic_DNA"/>
</dbReference>
<comment type="caution">
    <text evidence="1">The sequence shown here is derived from an EMBL/GenBank/DDBJ whole genome shotgun (WGS) entry which is preliminary data.</text>
</comment>
<gene>
    <name evidence="1" type="ORF">XH94_26180</name>
</gene>
<dbReference type="Proteomes" id="UP000290565">
    <property type="component" value="Unassembled WGS sequence"/>
</dbReference>
<sequence>MTARDGAVLKASREVMSMLTARFRTSKIRENNPMHSRNGRIGPICQAENLRQRLAKFVI</sequence>
<name>A0A4Q0SD38_9BRAD</name>
<proteinExistence type="predicted"/>
<dbReference type="AlphaFoldDB" id="A0A4Q0SD38"/>
<evidence type="ECO:0000313" key="1">
    <source>
        <dbReference type="EMBL" id="RXH35520.1"/>
    </source>
</evidence>
<evidence type="ECO:0000313" key="2">
    <source>
        <dbReference type="Proteomes" id="UP000290565"/>
    </source>
</evidence>
<protein>
    <submittedName>
        <fullName evidence="1">Uncharacterized protein</fullName>
    </submittedName>
</protein>
<organism evidence="1 2">
    <name type="scientific">Bradyrhizobium zhanjiangense</name>
    <dbReference type="NCBI Taxonomy" id="1325107"/>
    <lineage>
        <taxon>Bacteria</taxon>
        <taxon>Pseudomonadati</taxon>
        <taxon>Pseudomonadota</taxon>
        <taxon>Alphaproteobacteria</taxon>
        <taxon>Hyphomicrobiales</taxon>
        <taxon>Nitrobacteraceae</taxon>
        <taxon>Bradyrhizobium</taxon>
    </lineage>
</organism>
<accession>A0A4Q0SD38</accession>
<reference evidence="1 2" key="1">
    <citation type="submission" date="2015-04" db="EMBL/GenBank/DDBJ databases">
        <title>Comparative genomics of rhizobia nodulating Arachis hypogaea in China.</title>
        <authorList>
            <person name="Li Y."/>
        </authorList>
    </citation>
    <scope>NUCLEOTIDE SEQUENCE [LARGE SCALE GENOMIC DNA]</scope>
    <source>
        <strain evidence="1 2">CCBAU 51787</strain>
    </source>
</reference>